<keyword evidence="1" id="KW-0540">Nuclease</keyword>
<name>A0A6M2B568_9GAMM</name>
<dbReference type="Gene3D" id="3.40.960.10">
    <property type="entry name" value="VSR Endonuclease"/>
    <property type="match status" value="1"/>
</dbReference>
<evidence type="ECO:0000256" key="4">
    <source>
        <dbReference type="ARBA" id="ARBA00022801"/>
    </source>
</evidence>
<proteinExistence type="inferred from homology"/>
<reference evidence="7 8" key="2">
    <citation type="submission" date="2020-03" db="EMBL/GenBank/DDBJ databases">
        <title>Rahnella aceri sp. nov., isoated from traditional Jeju Makgeolli.</title>
        <authorList>
            <person name="Kim I.S."/>
            <person name="Jeon D."/>
        </authorList>
    </citation>
    <scope>NUCLEOTIDE SEQUENCE [LARGE SCALE GENOMIC DNA]</scope>
    <source>
        <strain evidence="7 8">Lac-M11</strain>
    </source>
</reference>
<keyword evidence="8" id="KW-1185">Reference proteome</keyword>
<dbReference type="GO" id="GO:0006298">
    <property type="term" value="P:mismatch repair"/>
    <property type="evidence" value="ECO:0007669"/>
    <property type="project" value="InterPro"/>
</dbReference>
<dbReference type="GO" id="GO:0004519">
    <property type="term" value="F:endonuclease activity"/>
    <property type="evidence" value="ECO:0007669"/>
    <property type="project" value="UniProtKB-KW"/>
</dbReference>
<evidence type="ECO:0000256" key="1">
    <source>
        <dbReference type="ARBA" id="ARBA00022722"/>
    </source>
</evidence>
<comment type="similarity">
    <text evidence="6">Belongs to the Vsr family.</text>
</comment>
<evidence type="ECO:0000256" key="3">
    <source>
        <dbReference type="ARBA" id="ARBA00022763"/>
    </source>
</evidence>
<evidence type="ECO:0000256" key="6">
    <source>
        <dbReference type="ARBA" id="ARBA00029466"/>
    </source>
</evidence>
<dbReference type="GO" id="GO:0016787">
    <property type="term" value="F:hydrolase activity"/>
    <property type="evidence" value="ECO:0007669"/>
    <property type="project" value="UniProtKB-KW"/>
</dbReference>
<keyword evidence="3" id="KW-0227">DNA damage</keyword>
<evidence type="ECO:0000313" key="8">
    <source>
        <dbReference type="Proteomes" id="UP000476696"/>
    </source>
</evidence>
<dbReference type="Proteomes" id="UP000476696">
    <property type="component" value="Unassembled WGS sequence"/>
</dbReference>
<gene>
    <name evidence="7" type="primary">vsr</name>
    <name evidence="7" type="ORF">GW579_10015</name>
</gene>
<dbReference type="NCBIfam" id="TIGR00632">
    <property type="entry name" value="vsr"/>
    <property type="match status" value="1"/>
</dbReference>
<dbReference type="EMBL" id="JAADJS010000002">
    <property type="protein sequence ID" value="NGX87417.1"/>
    <property type="molecule type" value="Genomic_DNA"/>
</dbReference>
<dbReference type="InterPro" id="IPR011335">
    <property type="entry name" value="Restrct_endonuc-II-like"/>
</dbReference>
<keyword evidence="5" id="KW-0234">DNA repair</keyword>
<keyword evidence="2 7" id="KW-0255">Endonuclease</keyword>
<dbReference type="Pfam" id="PF03852">
    <property type="entry name" value="Vsr"/>
    <property type="match status" value="1"/>
</dbReference>
<dbReference type="RefSeq" id="WP_165058906.1">
    <property type="nucleotide sequence ID" value="NZ_JAADJS010000002.1"/>
</dbReference>
<keyword evidence="4" id="KW-0378">Hydrolase</keyword>
<sequence>MTDVHTKATRSKNMAAIKNRGTKPEKKLLFLLRKRGYSPLLNVKELPGTPDLVLPEYGVVIFVHGCFWHGHEDCKYFRLPATRPEFWLNKIMLSKQRDEECITQLFAENYRVAIFWECSLRSIPPHMVNFMLSGFDAWIHDASSVRIEFSSSTVF</sequence>
<dbReference type="CDD" id="cd00221">
    <property type="entry name" value="Vsr"/>
    <property type="match status" value="1"/>
</dbReference>
<comment type="caution">
    <text evidence="7">The sequence shown here is derived from an EMBL/GenBank/DDBJ whole genome shotgun (WGS) entry which is preliminary data.</text>
</comment>
<dbReference type="SUPFAM" id="SSF52980">
    <property type="entry name" value="Restriction endonuclease-like"/>
    <property type="match status" value="1"/>
</dbReference>
<reference evidence="7 8" key="1">
    <citation type="submission" date="2020-01" db="EMBL/GenBank/DDBJ databases">
        <authorList>
            <person name="Lee S.D."/>
        </authorList>
    </citation>
    <scope>NUCLEOTIDE SEQUENCE [LARGE SCALE GENOMIC DNA]</scope>
    <source>
        <strain evidence="7 8">Lac-M11</strain>
    </source>
</reference>
<evidence type="ECO:0000256" key="2">
    <source>
        <dbReference type="ARBA" id="ARBA00022759"/>
    </source>
</evidence>
<dbReference type="AlphaFoldDB" id="A0A6M2B568"/>
<accession>A0A6M2B568</accession>
<evidence type="ECO:0000256" key="5">
    <source>
        <dbReference type="ARBA" id="ARBA00023204"/>
    </source>
</evidence>
<evidence type="ECO:0000313" key="7">
    <source>
        <dbReference type="EMBL" id="NGX87417.1"/>
    </source>
</evidence>
<organism evidence="7 8">
    <name type="scientific">Rahnella contaminans</name>
    <dbReference type="NCBI Taxonomy" id="2703882"/>
    <lineage>
        <taxon>Bacteria</taxon>
        <taxon>Pseudomonadati</taxon>
        <taxon>Pseudomonadota</taxon>
        <taxon>Gammaproteobacteria</taxon>
        <taxon>Enterobacterales</taxon>
        <taxon>Yersiniaceae</taxon>
        <taxon>Rahnella</taxon>
    </lineage>
</organism>
<dbReference type="InterPro" id="IPR004603">
    <property type="entry name" value="DNA_mismatch_endonuc_vsr"/>
</dbReference>
<protein>
    <submittedName>
        <fullName evidence="7">DNA mismatch endonuclease Vsr</fullName>
    </submittedName>
</protein>